<evidence type="ECO:0000313" key="2">
    <source>
        <dbReference type="EMBL" id="MFC6882608.1"/>
    </source>
</evidence>
<reference evidence="3" key="1">
    <citation type="journal article" date="2019" name="Int. J. Syst. Evol. Microbiol.">
        <title>The Global Catalogue of Microorganisms (GCM) 10K type strain sequencing project: providing services to taxonomists for standard genome sequencing and annotation.</title>
        <authorList>
            <consortium name="The Broad Institute Genomics Platform"/>
            <consortium name="The Broad Institute Genome Sequencing Center for Infectious Disease"/>
            <person name="Wu L."/>
            <person name="Ma J."/>
        </authorList>
    </citation>
    <scope>NUCLEOTIDE SEQUENCE [LARGE SCALE GENOMIC DNA]</scope>
    <source>
        <strain evidence="3">JCM 3369</strain>
    </source>
</reference>
<dbReference type="EMBL" id="JBHSXS010000014">
    <property type="protein sequence ID" value="MFC6882608.1"/>
    <property type="molecule type" value="Genomic_DNA"/>
</dbReference>
<evidence type="ECO:0000313" key="3">
    <source>
        <dbReference type="Proteomes" id="UP001596380"/>
    </source>
</evidence>
<organism evidence="2 3">
    <name type="scientific">Actinomadura yumaensis</name>
    <dbReference type="NCBI Taxonomy" id="111807"/>
    <lineage>
        <taxon>Bacteria</taxon>
        <taxon>Bacillati</taxon>
        <taxon>Actinomycetota</taxon>
        <taxon>Actinomycetes</taxon>
        <taxon>Streptosporangiales</taxon>
        <taxon>Thermomonosporaceae</taxon>
        <taxon>Actinomadura</taxon>
    </lineage>
</organism>
<keyword evidence="3" id="KW-1185">Reference proteome</keyword>
<dbReference type="Proteomes" id="UP001596380">
    <property type="component" value="Unassembled WGS sequence"/>
</dbReference>
<accession>A0ABW2CPH6</accession>
<feature type="region of interest" description="Disordered" evidence="1">
    <location>
        <begin position="181"/>
        <end position="214"/>
    </location>
</feature>
<feature type="compositionally biased region" description="Low complexity" evidence="1">
    <location>
        <begin position="188"/>
        <end position="211"/>
    </location>
</feature>
<sequence length="442" mass="47290">MTKYGESPEAMLDLGVYLSATGAPFEVRAQRKSYNDPITANQLIRHSGGTRTKALPKGLLKDFTGFPKFLHVSLTDAKGKKVLDRVQDVCPSAESARVAPGAPAKSPYPVGCSGNPWTLGSVWGIQKGWATDATGDEQANAPVRLADGAYTATVSVTKAYRDLFGIPGTPKKIAVTVRTMDDGHGARPKAAPSPAPLKAGAKPAGNGAVPKGPKPDLRALPAWEIGIDHGEEGGAAPKRDYMAFSANVWNAGPSPLVVDGFRVKQDLMDAYQYFFDGNGRQIGYAKTGGMEWDPRDGHEHWHFKDFASYRLLGADKKEIVRSQKEAFCLANTDAINQLVKNANWKPDNTDLHTACGDLSSLSVREVLDVGSGDTYVQSLPGQSFDVTALANGTYYIQVIANPAHRLFEGDLNNNISLRKVVLGGKPGHRTVKAAPVGKVNAP</sequence>
<protein>
    <submittedName>
        <fullName evidence="2">Lysyl oxidase family protein</fullName>
    </submittedName>
</protein>
<proteinExistence type="predicted"/>
<comment type="caution">
    <text evidence="2">The sequence shown here is derived from an EMBL/GenBank/DDBJ whole genome shotgun (WGS) entry which is preliminary data.</text>
</comment>
<gene>
    <name evidence="2" type="ORF">ACFQKB_22825</name>
</gene>
<dbReference type="InterPro" id="IPR001695">
    <property type="entry name" value="Lysyl_oxidase"/>
</dbReference>
<evidence type="ECO:0000256" key="1">
    <source>
        <dbReference type="SAM" id="MobiDB-lite"/>
    </source>
</evidence>
<dbReference type="Pfam" id="PF01186">
    <property type="entry name" value="Lysyl_oxidase"/>
    <property type="match status" value="1"/>
</dbReference>
<dbReference type="RefSeq" id="WP_378063513.1">
    <property type="nucleotide sequence ID" value="NZ_JBHSXS010000014.1"/>
</dbReference>
<name>A0ABW2CPH6_9ACTN</name>